<name>A0A8F5BTM2_9CREN</name>
<dbReference type="GeneID" id="65559306"/>
<proteinExistence type="predicted"/>
<protein>
    <submittedName>
        <fullName evidence="2">Uncharacterized protein</fullName>
    </submittedName>
</protein>
<keyword evidence="1" id="KW-0472">Membrane</keyword>
<dbReference type="EMBL" id="CP077715">
    <property type="protein sequence ID" value="QXJ31135.1"/>
    <property type="molecule type" value="Genomic_DNA"/>
</dbReference>
<feature type="transmembrane region" description="Helical" evidence="1">
    <location>
        <begin position="12"/>
        <end position="29"/>
    </location>
</feature>
<evidence type="ECO:0000313" key="2">
    <source>
        <dbReference type="EMBL" id="QXJ31135.1"/>
    </source>
</evidence>
<keyword evidence="1" id="KW-0812">Transmembrane</keyword>
<dbReference type="RefSeq" id="WP_218261197.1">
    <property type="nucleotide sequence ID" value="NZ_CP077715.1"/>
</dbReference>
<dbReference type="AlphaFoldDB" id="A0A8F5BTM2"/>
<evidence type="ECO:0000313" key="3">
    <source>
        <dbReference type="Proteomes" id="UP000693941"/>
    </source>
</evidence>
<accession>A0A8F5BTM2</accession>
<reference evidence="2" key="1">
    <citation type="journal article" date="2021" name="Environ. Microbiol.">
        <title>New insights into the diversity and evolution of the archaeal mobilome from three complete genomes of Saccharolobus shibatae.</title>
        <authorList>
            <person name="Medvedeva S."/>
            <person name="Brandt D."/>
            <person name="Cvirkaite-Krupovic V."/>
            <person name="Liu Y."/>
            <person name="Severinov K."/>
            <person name="Ishino S."/>
            <person name="Ishino Y."/>
            <person name="Prangishvili D."/>
            <person name="Kalinowski J."/>
            <person name="Krupovic M."/>
        </authorList>
    </citation>
    <scope>NUCLEOTIDE SEQUENCE</scope>
    <source>
        <strain evidence="2">BEU9</strain>
    </source>
</reference>
<organism evidence="2 3">
    <name type="scientific">Saccharolobus shibatae</name>
    <dbReference type="NCBI Taxonomy" id="2286"/>
    <lineage>
        <taxon>Archaea</taxon>
        <taxon>Thermoproteota</taxon>
        <taxon>Thermoprotei</taxon>
        <taxon>Sulfolobales</taxon>
        <taxon>Sulfolobaceae</taxon>
        <taxon>Saccharolobus</taxon>
    </lineage>
</organism>
<dbReference type="Proteomes" id="UP000693941">
    <property type="component" value="Chromosome"/>
</dbReference>
<evidence type="ECO:0000256" key="1">
    <source>
        <dbReference type="SAM" id="Phobius"/>
    </source>
</evidence>
<keyword evidence="1" id="KW-1133">Transmembrane helix</keyword>
<sequence>MASLVTLTEGATYVSIPSAVLIVTLGVLLDTTTLSIKSRYVQECRWNIYLYFR</sequence>
<gene>
    <name evidence="2" type="ORF">J5U21_00784</name>
</gene>